<dbReference type="InterPro" id="IPR044068">
    <property type="entry name" value="CB"/>
</dbReference>
<dbReference type="KEGG" id="afn:Acfer_1057"/>
<evidence type="ECO:0000256" key="2">
    <source>
        <dbReference type="ARBA" id="ARBA00023125"/>
    </source>
</evidence>
<evidence type="ECO:0000256" key="1">
    <source>
        <dbReference type="ARBA" id="ARBA00008857"/>
    </source>
</evidence>
<dbReference type="InterPro" id="IPR011010">
    <property type="entry name" value="DNA_brk_join_enz"/>
</dbReference>
<dbReference type="Pfam" id="PF00589">
    <property type="entry name" value="Phage_integrase"/>
    <property type="match status" value="1"/>
</dbReference>
<organism evidence="7 8">
    <name type="scientific">Acidaminococcus fermentans (strain ATCC 25085 / DSM 20731 / CCUG 9996 / CIP 106432 / VR4)</name>
    <dbReference type="NCBI Taxonomy" id="591001"/>
    <lineage>
        <taxon>Bacteria</taxon>
        <taxon>Bacillati</taxon>
        <taxon>Bacillota</taxon>
        <taxon>Negativicutes</taxon>
        <taxon>Acidaminococcales</taxon>
        <taxon>Acidaminococcaceae</taxon>
        <taxon>Acidaminococcus</taxon>
    </lineage>
</organism>
<dbReference type="CDD" id="cd01189">
    <property type="entry name" value="INT_ICEBs1_C_like"/>
    <property type="match status" value="1"/>
</dbReference>
<dbReference type="GO" id="GO:0008907">
    <property type="term" value="F:integrase activity"/>
    <property type="evidence" value="ECO:0007669"/>
    <property type="project" value="InterPro"/>
</dbReference>
<comment type="similarity">
    <text evidence="1">Belongs to the 'phage' integrase family.</text>
</comment>
<dbReference type="Gene3D" id="1.10.150.130">
    <property type="match status" value="1"/>
</dbReference>
<sequence length="432" mass="50819">MKKIHMRGRVRRDKKRRILRAGESVRIDGKYQFKYMVNGRPKFLYSWKLEPTDPLPPGRKPCLSLREMEDSLEVKLVICPNAHSDSMTVLELVQRYLMLKKGVKPNTLSNYKFVVNALKKERFAQKAIGKVKMSDAKLWLIKLQSEGKGYSSIHSIRGVVRPAFQMAVDDEILWRNPFNFEMKEVLINDSVRREALSKRDMRIFLDFVKNDEYYCRYYEGIFILFHTGLRISEFCGLTVNDIDLEKRTINVDKQLQKGNERKYYILSTKTKAGARLLPMTDEVYQCFVTILQRRRPPKVEPIIDGVGKFLFYDKNGNPMVALHWEHYFKQIVNKYNRIYKYQLPKVTPHVCRHTYCTNMALSGVSAKTLQYLMGHSDISITLNVYTHIKFDDAQKEVELIQIRQQKEMENVRKELEQVGEIQPKVIRFPNKA</sequence>
<accession>D2RK24</accession>
<evidence type="ECO:0000259" key="5">
    <source>
        <dbReference type="PROSITE" id="PS51898"/>
    </source>
</evidence>
<evidence type="ECO:0000256" key="4">
    <source>
        <dbReference type="PROSITE-ProRule" id="PRU01248"/>
    </source>
</evidence>
<dbReference type="SUPFAM" id="SSF56349">
    <property type="entry name" value="DNA breaking-rejoining enzymes"/>
    <property type="match status" value="1"/>
</dbReference>
<dbReference type="Gene3D" id="3.30.160.60">
    <property type="entry name" value="Classic Zinc Finger"/>
    <property type="match status" value="1"/>
</dbReference>
<dbReference type="RefSeq" id="WP_012938415.1">
    <property type="nucleotide sequence ID" value="NC_013740.1"/>
</dbReference>
<dbReference type="Gene3D" id="1.10.443.10">
    <property type="entry name" value="Intergrase catalytic core"/>
    <property type="match status" value="1"/>
</dbReference>
<dbReference type="InterPro" id="IPR050090">
    <property type="entry name" value="Tyrosine_recombinase_XerCD"/>
</dbReference>
<dbReference type="PROSITE" id="PS51898">
    <property type="entry name" value="TYR_RECOMBINASE"/>
    <property type="match status" value="1"/>
</dbReference>
<dbReference type="EMBL" id="CP001859">
    <property type="protein sequence ID" value="ADB47426.1"/>
    <property type="molecule type" value="Genomic_DNA"/>
</dbReference>
<dbReference type="InterPro" id="IPR010998">
    <property type="entry name" value="Integrase_recombinase_N"/>
</dbReference>
<keyword evidence="3" id="KW-0233">DNA recombination</keyword>
<evidence type="ECO:0000313" key="7">
    <source>
        <dbReference type="EMBL" id="ADB47426.1"/>
    </source>
</evidence>
<dbReference type="SUPFAM" id="SSF54171">
    <property type="entry name" value="DNA-binding domain"/>
    <property type="match status" value="1"/>
</dbReference>
<feature type="domain" description="Core-binding (CB)" evidence="6">
    <location>
        <begin position="87"/>
        <end position="168"/>
    </location>
</feature>
<evidence type="ECO:0000259" key="6">
    <source>
        <dbReference type="PROSITE" id="PS51900"/>
    </source>
</evidence>
<keyword evidence="2 4" id="KW-0238">DNA-binding</keyword>
<keyword evidence="8" id="KW-1185">Reference proteome</keyword>
<evidence type="ECO:0000313" key="8">
    <source>
        <dbReference type="Proteomes" id="UP000001902"/>
    </source>
</evidence>
<proteinExistence type="inferred from homology"/>
<dbReference type="InterPro" id="IPR002104">
    <property type="entry name" value="Integrase_catalytic"/>
</dbReference>
<dbReference type="STRING" id="591001.Acfer_1057"/>
<dbReference type="eggNOG" id="COG0582">
    <property type="taxonomic scope" value="Bacteria"/>
</dbReference>
<dbReference type="PROSITE" id="PS51900">
    <property type="entry name" value="CB"/>
    <property type="match status" value="1"/>
</dbReference>
<dbReference type="PANTHER" id="PTHR30349:SF64">
    <property type="entry name" value="PROPHAGE INTEGRASE INTD-RELATED"/>
    <property type="match status" value="1"/>
</dbReference>
<dbReference type="InterPro" id="IPR004191">
    <property type="entry name" value="Integrase_Tn916-type_DNA-bd_N"/>
</dbReference>
<name>D2RK24_ACIFV</name>
<dbReference type="PANTHER" id="PTHR30349">
    <property type="entry name" value="PHAGE INTEGRASE-RELATED"/>
    <property type="match status" value="1"/>
</dbReference>
<dbReference type="OrthoDB" id="9803188at2"/>
<dbReference type="Pfam" id="PF02920">
    <property type="entry name" value="Integrase_DNA"/>
    <property type="match status" value="1"/>
</dbReference>
<dbReference type="HOGENOM" id="CLU_027562_17_4_9"/>
<dbReference type="GO" id="GO:0003677">
    <property type="term" value="F:DNA binding"/>
    <property type="evidence" value="ECO:0007669"/>
    <property type="project" value="UniProtKB-UniRule"/>
</dbReference>
<dbReference type="InterPro" id="IPR016177">
    <property type="entry name" value="DNA-bd_dom_sf"/>
</dbReference>
<gene>
    <name evidence="7" type="ordered locus">Acfer_1057</name>
</gene>
<dbReference type="GeneID" id="78334785"/>
<dbReference type="InterPro" id="IPR013762">
    <property type="entry name" value="Integrase-like_cat_sf"/>
</dbReference>
<feature type="domain" description="Tyr recombinase" evidence="5">
    <location>
        <begin position="191"/>
        <end position="399"/>
    </location>
</feature>
<evidence type="ECO:0000256" key="3">
    <source>
        <dbReference type="ARBA" id="ARBA00023172"/>
    </source>
</evidence>
<reference evidence="7 8" key="1">
    <citation type="journal article" date="2010" name="Stand. Genomic Sci.">
        <title>Complete genome sequence of Acidaminococcus fermentans type strain (VR4).</title>
        <authorList>
            <person name="Chang Y.J."/>
            <person name="Pukall R."/>
            <person name="Saunders E."/>
            <person name="Lapidus A."/>
            <person name="Copeland A."/>
            <person name="Nolan M."/>
            <person name="Glavina Del Rio T."/>
            <person name="Lucas S."/>
            <person name="Chen F."/>
            <person name="Tice H."/>
            <person name="Cheng J.F."/>
            <person name="Han C."/>
            <person name="Detter J.C."/>
            <person name="Bruce D."/>
            <person name="Goodwin L."/>
            <person name="Pitluck S."/>
            <person name="Mikhailova N."/>
            <person name="Liolios K."/>
            <person name="Pati A."/>
            <person name="Ivanova N."/>
            <person name="Mavromatis K."/>
            <person name="Chen A."/>
            <person name="Palaniappan K."/>
            <person name="Land M."/>
            <person name="Hauser L."/>
            <person name="Jeffries C.D."/>
            <person name="Brettin T."/>
            <person name="Rohde M."/>
            <person name="Goker M."/>
            <person name="Bristow J."/>
            <person name="Eisen J.A."/>
            <person name="Markowitz V."/>
            <person name="Hugenholtz P."/>
            <person name="Kyrpides N.C."/>
            <person name="Klenk H.P."/>
        </authorList>
    </citation>
    <scope>NUCLEOTIDE SEQUENCE [LARGE SCALE GENOMIC DNA]</scope>
    <source>
        <strain evidence="8">ATCC 25085 / DSM 20731 / CCUG 9996 / CIP 106432 / VR4</strain>
    </source>
</reference>
<protein>
    <submittedName>
        <fullName evidence="7">Integrase family protein</fullName>
    </submittedName>
</protein>
<dbReference type="Proteomes" id="UP000001902">
    <property type="component" value="Chromosome"/>
</dbReference>
<dbReference type="GO" id="GO:0006310">
    <property type="term" value="P:DNA recombination"/>
    <property type="evidence" value="ECO:0007669"/>
    <property type="project" value="UniProtKB-KW"/>
</dbReference>
<dbReference type="AlphaFoldDB" id="D2RK24"/>